<evidence type="ECO:0000256" key="9">
    <source>
        <dbReference type="HAMAP-Rule" id="MF_00772"/>
    </source>
</evidence>
<protein>
    <recommendedName>
        <fullName evidence="9">Methylated-DNA--protein-cysteine methyltransferase</fullName>
        <ecNumber evidence="9">2.1.1.63</ecNumber>
    </recommendedName>
    <alternativeName>
        <fullName evidence="9">6-O-methylguanine-DNA methyltransferase</fullName>
        <shortName evidence="9">MGMT</shortName>
    </alternativeName>
    <alternativeName>
        <fullName evidence="9">O-6-methylguanine-DNA-alkyltransferase</fullName>
    </alternativeName>
</protein>
<gene>
    <name evidence="12" type="ORF">GF339_09105</name>
</gene>
<evidence type="ECO:0000256" key="6">
    <source>
        <dbReference type="ARBA" id="ARBA00022763"/>
    </source>
</evidence>
<evidence type="ECO:0000256" key="5">
    <source>
        <dbReference type="ARBA" id="ARBA00022679"/>
    </source>
</evidence>
<dbReference type="EC" id="2.1.1.63" evidence="9"/>
<name>A0A9D5JV48_9BACT</name>
<dbReference type="InterPro" id="IPR036217">
    <property type="entry name" value="MethylDNA_cys_MeTrfase_DNAb"/>
</dbReference>
<comment type="subcellular location">
    <subcellularLocation>
        <location evidence="9">Cytoplasm</location>
    </subcellularLocation>
</comment>
<dbReference type="PANTHER" id="PTHR10815:SF13">
    <property type="entry name" value="METHYLATED-DNA--PROTEIN-CYSTEINE METHYLTRANSFERASE"/>
    <property type="match status" value="1"/>
</dbReference>
<feature type="domain" description="Methylguanine DNA methyltransferase ribonuclease-like" evidence="11">
    <location>
        <begin position="5"/>
        <end position="67"/>
    </location>
</feature>
<dbReference type="Pfam" id="PF01035">
    <property type="entry name" value="DNA_binding_1"/>
    <property type="match status" value="1"/>
</dbReference>
<feature type="domain" description="Methylated-DNA-[protein]-cysteine S-methyltransferase DNA binding" evidence="10">
    <location>
        <begin position="73"/>
        <end position="152"/>
    </location>
</feature>
<reference evidence="12" key="1">
    <citation type="submission" date="2019-11" db="EMBL/GenBank/DDBJ databases">
        <title>Microbial mats filling the niche in hypersaline microbial mats.</title>
        <authorList>
            <person name="Wong H.L."/>
            <person name="Macleod F.I."/>
            <person name="White R.A. III"/>
            <person name="Burns B.P."/>
        </authorList>
    </citation>
    <scope>NUCLEOTIDE SEQUENCE</scope>
    <source>
        <strain evidence="12">Rbin_158</strain>
    </source>
</reference>
<evidence type="ECO:0000256" key="7">
    <source>
        <dbReference type="ARBA" id="ARBA00023204"/>
    </source>
</evidence>
<proteinExistence type="inferred from homology"/>
<comment type="caution">
    <text evidence="12">The sequence shown here is derived from an EMBL/GenBank/DDBJ whole genome shotgun (WGS) entry which is preliminary data.</text>
</comment>
<sequence length="156" mass="17598">MRQPYTTYYHSPIGPLEIRGTEEGIRSICFVEETAPSSTEIPPCLATCARQLEEYFQGQRQEFSVDLLIHGTEFQRRVWQQLQQIPFGHTASYLDIATALGNPKAIRAVGNANGKNPISIMIPCHRIIGTNGKLIGYGGGLWRKEWLLRHEKSCLL</sequence>
<dbReference type="InterPro" id="IPR036388">
    <property type="entry name" value="WH-like_DNA-bd_sf"/>
</dbReference>
<evidence type="ECO:0000256" key="8">
    <source>
        <dbReference type="ARBA" id="ARBA00049348"/>
    </source>
</evidence>
<comment type="catalytic activity">
    <reaction evidence="8 9">
        <text>a 6-O-methyl-2'-deoxyguanosine in DNA + L-cysteinyl-[protein] = S-methyl-L-cysteinyl-[protein] + a 2'-deoxyguanosine in DNA</text>
        <dbReference type="Rhea" id="RHEA:24000"/>
        <dbReference type="Rhea" id="RHEA-COMP:10131"/>
        <dbReference type="Rhea" id="RHEA-COMP:10132"/>
        <dbReference type="Rhea" id="RHEA-COMP:11367"/>
        <dbReference type="Rhea" id="RHEA-COMP:11368"/>
        <dbReference type="ChEBI" id="CHEBI:29950"/>
        <dbReference type="ChEBI" id="CHEBI:82612"/>
        <dbReference type="ChEBI" id="CHEBI:85445"/>
        <dbReference type="ChEBI" id="CHEBI:85448"/>
        <dbReference type="EC" id="2.1.1.63"/>
    </reaction>
</comment>
<dbReference type="PROSITE" id="PS00374">
    <property type="entry name" value="MGMT"/>
    <property type="match status" value="1"/>
</dbReference>
<comment type="catalytic activity">
    <reaction evidence="1 9">
        <text>a 4-O-methyl-thymidine in DNA + L-cysteinyl-[protein] = a thymidine in DNA + S-methyl-L-cysteinyl-[protein]</text>
        <dbReference type="Rhea" id="RHEA:53428"/>
        <dbReference type="Rhea" id="RHEA-COMP:10131"/>
        <dbReference type="Rhea" id="RHEA-COMP:10132"/>
        <dbReference type="Rhea" id="RHEA-COMP:13555"/>
        <dbReference type="Rhea" id="RHEA-COMP:13556"/>
        <dbReference type="ChEBI" id="CHEBI:29950"/>
        <dbReference type="ChEBI" id="CHEBI:82612"/>
        <dbReference type="ChEBI" id="CHEBI:137386"/>
        <dbReference type="ChEBI" id="CHEBI:137387"/>
        <dbReference type="EC" id="2.1.1.63"/>
    </reaction>
</comment>
<organism evidence="12 13">
    <name type="scientific">candidate division KSB3 bacterium</name>
    <dbReference type="NCBI Taxonomy" id="2044937"/>
    <lineage>
        <taxon>Bacteria</taxon>
        <taxon>candidate division KSB3</taxon>
    </lineage>
</organism>
<evidence type="ECO:0000313" key="13">
    <source>
        <dbReference type="Proteomes" id="UP000649604"/>
    </source>
</evidence>
<evidence type="ECO:0000256" key="2">
    <source>
        <dbReference type="ARBA" id="ARBA00008711"/>
    </source>
</evidence>
<dbReference type="GO" id="GO:0003908">
    <property type="term" value="F:methylated-DNA-[protein]-cysteine S-methyltransferase activity"/>
    <property type="evidence" value="ECO:0007669"/>
    <property type="project" value="UniProtKB-UniRule"/>
</dbReference>
<keyword evidence="3 9" id="KW-0963">Cytoplasm</keyword>
<dbReference type="Proteomes" id="UP000649604">
    <property type="component" value="Unassembled WGS sequence"/>
</dbReference>
<evidence type="ECO:0000256" key="4">
    <source>
        <dbReference type="ARBA" id="ARBA00022603"/>
    </source>
</evidence>
<evidence type="ECO:0000313" key="12">
    <source>
        <dbReference type="EMBL" id="MBD3324730.1"/>
    </source>
</evidence>
<dbReference type="Gene3D" id="1.10.10.10">
    <property type="entry name" value="Winged helix-like DNA-binding domain superfamily/Winged helix DNA-binding domain"/>
    <property type="match status" value="1"/>
</dbReference>
<accession>A0A9D5JV48</accession>
<dbReference type="InterPro" id="IPR036631">
    <property type="entry name" value="MGMT_N_sf"/>
</dbReference>
<feature type="active site" description="Nucleophile; methyl group acceptor" evidence="9">
    <location>
        <position position="124"/>
    </location>
</feature>
<keyword evidence="6 9" id="KW-0227">DNA damage</keyword>
<keyword evidence="7 9" id="KW-0234">DNA repair</keyword>
<evidence type="ECO:0000256" key="1">
    <source>
        <dbReference type="ARBA" id="ARBA00001286"/>
    </source>
</evidence>
<dbReference type="SUPFAM" id="SSF53155">
    <property type="entry name" value="Methylated DNA-protein cysteine methyltransferase domain"/>
    <property type="match status" value="1"/>
</dbReference>
<dbReference type="EMBL" id="WJJP01000287">
    <property type="protein sequence ID" value="MBD3324730.1"/>
    <property type="molecule type" value="Genomic_DNA"/>
</dbReference>
<comment type="miscellaneous">
    <text evidence="9">This enzyme catalyzes only one turnover and therefore is not strictly catalytic. According to one definition, an enzyme is a biocatalyst that acts repeatedly and over many reaction cycles.</text>
</comment>
<dbReference type="CDD" id="cd06445">
    <property type="entry name" value="ATase"/>
    <property type="match status" value="1"/>
</dbReference>
<dbReference type="AlphaFoldDB" id="A0A9D5JV48"/>
<dbReference type="InterPro" id="IPR014048">
    <property type="entry name" value="MethylDNA_cys_MeTrfase_DNA-bd"/>
</dbReference>
<dbReference type="FunFam" id="1.10.10.10:FF:000214">
    <property type="entry name" value="Methylated-DNA--protein-cysteine methyltransferase"/>
    <property type="match status" value="1"/>
</dbReference>
<dbReference type="PANTHER" id="PTHR10815">
    <property type="entry name" value="METHYLATED-DNA--PROTEIN-CYSTEINE METHYLTRANSFERASE"/>
    <property type="match status" value="1"/>
</dbReference>
<comment type="function">
    <text evidence="9">Involved in the cellular defense against the biological effects of O6-methylguanine (O6-MeG) and O4-methylthymine (O4-MeT) in DNA. Repairs the methylated nucleobase in DNA by stoichiometrically transferring the methyl group to a cysteine residue in the enzyme. This is a suicide reaction: the enzyme is irreversibly inactivated.</text>
</comment>
<keyword evidence="4 9" id="KW-0489">Methyltransferase</keyword>
<dbReference type="InterPro" id="IPR023546">
    <property type="entry name" value="MGMT"/>
</dbReference>
<dbReference type="HAMAP" id="MF_00772">
    <property type="entry name" value="OGT"/>
    <property type="match status" value="1"/>
</dbReference>
<evidence type="ECO:0000256" key="3">
    <source>
        <dbReference type="ARBA" id="ARBA00022490"/>
    </source>
</evidence>
<dbReference type="Pfam" id="PF02870">
    <property type="entry name" value="Methyltransf_1N"/>
    <property type="match status" value="1"/>
</dbReference>
<dbReference type="GO" id="GO:0005737">
    <property type="term" value="C:cytoplasm"/>
    <property type="evidence" value="ECO:0007669"/>
    <property type="project" value="UniProtKB-SubCell"/>
</dbReference>
<dbReference type="Gene3D" id="3.30.160.70">
    <property type="entry name" value="Methylated DNA-protein cysteine methyltransferase domain"/>
    <property type="match status" value="1"/>
</dbReference>
<evidence type="ECO:0000259" key="10">
    <source>
        <dbReference type="Pfam" id="PF01035"/>
    </source>
</evidence>
<dbReference type="GO" id="GO:0032259">
    <property type="term" value="P:methylation"/>
    <property type="evidence" value="ECO:0007669"/>
    <property type="project" value="UniProtKB-KW"/>
</dbReference>
<dbReference type="InterPro" id="IPR008332">
    <property type="entry name" value="MethylG_MeTrfase_N"/>
</dbReference>
<evidence type="ECO:0000259" key="11">
    <source>
        <dbReference type="Pfam" id="PF02870"/>
    </source>
</evidence>
<keyword evidence="5 9" id="KW-0808">Transferase</keyword>
<comment type="similarity">
    <text evidence="2 9">Belongs to the MGMT family.</text>
</comment>
<dbReference type="SUPFAM" id="SSF46767">
    <property type="entry name" value="Methylated DNA-protein cysteine methyltransferase, C-terminal domain"/>
    <property type="match status" value="1"/>
</dbReference>
<dbReference type="GO" id="GO:0006307">
    <property type="term" value="P:DNA alkylation repair"/>
    <property type="evidence" value="ECO:0007669"/>
    <property type="project" value="UniProtKB-UniRule"/>
</dbReference>
<dbReference type="InterPro" id="IPR001497">
    <property type="entry name" value="MethylDNA_cys_MeTrfase_AS"/>
</dbReference>
<dbReference type="NCBIfam" id="TIGR00589">
    <property type="entry name" value="ogt"/>
    <property type="match status" value="1"/>
</dbReference>